<dbReference type="InterPro" id="IPR007497">
    <property type="entry name" value="SIMPL/DUF541"/>
</dbReference>
<dbReference type="EMBL" id="VNIQ01000001">
    <property type="protein sequence ID" value="TYQ08487.1"/>
    <property type="molecule type" value="Genomic_DNA"/>
</dbReference>
<accession>A0A652YY19</accession>
<comment type="caution">
    <text evidence="1">The sequence shown here is derived from an EMBL/GenBank/DDBJ whole genome shotgun (WGS) entry which is preliminary data.</text>
</comment>
<dbReference type="PANTHER" id="PTHR34387:SF1">
    <property type="entry name" value="PERIPLASMIC IMMUNOGENIC PROTEIN"/>
    <property type="match status" value="1"/>
</dbReference>
<sequence>MNLTSVRPHLTTLAVAAALAISLTACASSDNTTKEVTVVGTGEVRGAPDILSAGIGVEVVAPDVSGAVSQANEKARAMIDAMVAAGAAADDIQTSDLSVQPQYDGSGGPFGGATVTGYRATNSVRIVVRDLSKASAVLDAGIAAGGDAARLNTVAFDIDDDSALLADARTRAFEDAQNRAEQYADLSGTSLSNVITITEAPGTTGDQTMRAPGGAMLDMAIAPGTQQVSFEVTVTWALE</sequence>
<gene>
    <name evidence="1" type="ORF">FNL38_101859</name>
</gene>
<reference evidence="1" key="1">
    <citation type="submission" date="2019-07" db="EMBL/GenBank/DDBJ databases">
        <title>Genomic Encyclopedia of Type Strains, Phase IV (KMG-IV): sequencing the most valuable type-strain genomes for metagenomic binning, comparative biology and taxonomic classification.</title>
        <authorList>
            <person name="Goeker M."/>
        </authorList>
    </citation>
    <scope>NUCLEOTIDE SEQUENCE</scope>
    <source>
        <strain evidence="1">DSM 44596</strain>
    </source>
</reference>
<proteinExistence type="predicted"/>
<dbReference type="PROSITE" id="PS51257">
    <property type="entry name" value="PROKAR_LIPOPROTEIN"/>
    <property type="match status" value="1"/>
</dbReference>
<protein>
    <recommendedName>
        <fullName evidence="2">26 kDa periplasmic immunogenic protein</fullName>
    </recommendedName>
</protein>
<evidence type="ECO:0008006" key="2">
    <source>
        <dbReference type="Google" id="ProtNLM"/>
    </source>
</evidence>
<dbReference type="PANTHER" id="PTHR34387">
    <property type="entry name" value="SLR1258 PROTEIN"/>
    <property type="match status" value="1"/>
</dbReference>
<dbReference type="Gene3D" id="3.30.110.170">
    <property type="entry name" value="Protein of unknown function (DUF541), domain 1"/>
    <property type="match status" value="1"/>
</dbReference>
<name>A0A652YY19_NOCGL</name>
<dbReference type="AlphaFoldDB" id="A0A652YY19"/>
<dbReference type="Gene3D" id="3.30.70.2970">
    <property type="entry name" value="Protein of unknown function (DUF541), domain 2"/>
    <property type="match status" value="1"/>
</dbReference>
<organism evidence="1">
    <name type="scientific">Nocardia globerula</name>
    <dbReference type="NCBI Taxonomy" id="1818"/>
    <lineage>
        <taxon>Bacteria</taxon>
        <taxon>Bacillati</taxon>
        <taxon>Actinomycetota</taxon>
        <taxon>Actinomycetes</taxon>
        <taxon>Mycobacteriales</taxon>
        <taxon>Nocardiaceae</taxon>
        <taxon>Nocardia</taxon>
    </lineage>
</organism>
<dbReference type="InterPro" id="IPR052022">
    <property type="entry name" value="26kDa_periplasmic_antigen"/>
</dbReference>
<dbReference type="Pfam" id="PF04402">
    <property type="entry name" value="SIMPL"/>
    <property type="match status" value="1"/>
</dbReference>
<dbReference type="GO" id="GO:0006974">
    <property type="term" value="P:DNA damage response"/>
    <property type="evidence" value="ECO:0007669"/>
    <property type="project" value="TreeGrafter"/>
</dbReference>
<evidence type="ECO:0000313" key="1">
    <source>
        <dbReference type="EMBL" id="TYQ08487.1"/>
    </source>
</evidence>